<evidence type="ECO:0000256" key="1">
    <source>
        <dbReference type="SAM" id="MobiDB-lite"/>
    </source>
</evidence>
<accession>A0ABQ2JK26</accession>
<evidence type="ECO:0000313" key="2">
    <source>
        <dbReference type="EMBL" id="GGN49455.1"/>
    </source>
</evidence>
<feature type="region of interest" description="Disordered" evidence="1">
    <location>
        <begin position="28"/>
        <end position="66"/>
    </location>
</feature>
<protein>
    <submittedName>
        <fullName evidence="2">Uncharacterized protein</fullName>
    </submittedName>
</protein>
<dbReference type="EMBL" id="BMND01000015">
    <property type="protein sequence ID" value="GGN49455.1"/>
    <property type="molecule type" value="Genomic_DNA"/>
</dbReference>
<gene>
    <name evidence="2" type="ORF">GCM10012285_37620</name>
</gene>
<keyword evidence="3" id="KW-1185">Reference proteome</keyword>
<dbReference type="RefSeq" id="WP_189099524.1">
    <property type="nucleotide sequence ID" value="NZ_BMND01000015.1"/>
</dbReference>
<name>A0ABQ2JK26_9ACTN</name>
<evidence type="ECO:0000313" key="3">
    <source>
        <dbReference type="Proteomes" id="UP000600080"/>
    </source>
</evidence>
<comment type="caution">
    <text evidence="2">The sequence shown here is derived from an EMBL/GenBank/DDBJ whole genome shotgun (WGS) entry which is preliminary data.</text>
</comment>
<proteinExistence type="predicted"/>
<sequence>MIAAATDAVPPGQVAAIIAAAPAALALYTPPAPPRPRPEPERHRAPQRRTAGEGAEPSSEVSVHRS</sequence>
<dbReference type="Proteomes" id="UP000600080">
    <property type="component" value="Unassembled WGS sequence"/>
</dbReference>
<reference evidence="3" key="1">
    <citation type="journal article" date="2019" name="Int. J. Syst. Evol. Microbiol.">
        <title>The Global Catalogue of Microorganisms (GCM) 10K type strain sequencing project: providing services to taxonomists for standard genome sequencing and annotation.</title>
        <authorList>
            <consortium name="The Broad Institute Genomics Platform"/>
            <consortium name="The Broad Institute Genome Sequencing Center for Infectious Disease"/>
            <person name="Wu L."/>
            <person name="Ma J."/>
        </authorList>
    </citation>
    <scope>NUCLEOTIDE SEQUENCE [LARGE SCALE GENOMIC DNA]</scope>
    <source>
        <strain evidence="3">CGMCC 4.7323</strain>
    </source>
</reference>
<organism evidence="2 3">
    <name type="scientific">Streptomyces kronopolitis</name>
    <dbReference type="NCBI Taxonomy" id="1612435"/>
    <lineage>
        <taxon>Bacteria</taxon>
        <taxon>Bacillati</taxon>
        <taxon>Actinomycetota</taxon>
        <taxon>Actinomycetes</taxon>
        <taxon>Kitasatosporales</taxon>
        <taxon>Streptomycetaceae</taxon>
        <taxon>Streptomyces</taxon>
    </lineage>
</organism>
<dbReference type="GeneID" id="301549493"/>